<dbReference type="EMBL" id="BIFS01000002">
    <property type="protein sequence ID" value="GCE22021.1"/>
    <property type="molecule type" value="Genomic_DNA"/>
</dbReference>
<reference evidence="2" key="1">
    <citation type="submission" date="2018-12" db="EMBL/GenBank/DDBJ databases">
        <title>Tengunoibacter tsumagoiensis gen. nov., sp. nov., Dictyobacter kobayashii sp. nov., D. alpinus sp. nov., and D. joshuensis sp. nov. and description of Dictyobacteraceae fam. nov. within the order Ktedonobacterales isolated from Tengu-no-mugimeshi.</title>
        <authorList>
            <person name="Wang C.M."/>
            <person name="Zheng Y."/>
            <person name="Sakai Y."/>
            <person name="Toyoda A."/>
            <person name="Minakuchi Y."/>
            <person name="Abe K."/>
            <person name="Yokota A."/>
            <person name="Yabe S."/>
        </authorList>
    </citation>
    <scope>NUCLEOTIDE SEQUENCE [LARGE SCALE GENOMIC DNA]</scope>
    <source>
        <strain evidence="2">Uno11</strain>
    </source>
</reference>
<dbReference type="AlphaFoldDB" id="A0A402ASE6"/>
<comment type="caution">
    <text evidence="1">The sequence shown here is derived from an EMBL/GenBank/DDBJ whole genome shotgun (WGS) entry which is preliminary data.</text>
</comment>
<name>A0A402ASE6_9CHLR</name>
<dbReference type="Proteomes" id="UP000287188">
    <property type="component" value="Unassembled WGS sequence"/>
</dbReference>
<keyword evidence="2" id="KW-1185">Reference proteome</keyword>
<organism evidence="1 2">
    <name type="scientific">Dictyobacter kobayashii</name>
    <dbReference type="NCBI Taxonomy" id="2014872"/>
    <lineage>
        <taxon>Bacteria</taxon>
        <taxon>Bacillati</taxon>
        <taxon>Chloroflexota</taxon>
        <taxon>Ktedonobacteria</taxon>
        <taxon>Ktedonobacterales</taxon>
        <taxon>Dictyobacteraceae</taxon>
        <taxon>Dictyobacter</taxon>
    </lineage>
</organism>
<protein>
    <submittedName>
        <fullName evidence="1">Uncharacterized protein</fullName>
    </submittedName>
</protein>
<gene>
    <name evidence="1" type="ORF">KDK_58210</name>
</gene>
<sequence length="189" mass="20228">MPKRFSFRWLLAVVPLMAILVSVDFPSGAWAAVRQSEPPATTSVTGQDPSGVADCWDDAGGWNWVYDIRWIRWIYEGPVAIPIPDRKPVLGAGVAQTPITDDQGKVLGTLTLFHSKKCAGYFGVVQASGNAKAHMQAIALTGTQAYAGLSAYQRLGVSPMVADGPQVCVQGNIDEESTTYSASVCNTDH</sequence>
<proteinExistence type="predicted"/>
<evidence type="ECO:0000313" key="2">
    <source>
        <dbReference type="Proteomes" id="UP000287188"/>
    </source>
</evidence>
<accession>A0A402ASE6</accession>
<evidence type="ECO:0000313" key="1">
    <source>
        <dbReference type="EMBL" id="GCE22021.1"/>
    </source>
</evidence>
<dbReference type="RefSeq" id="WP_126554512.1">
    <property type="nucleotide sequence ID" value="NZ_BIFS01000002.1"/>
</dbReference>